<keyword evidence="5 13" id="KW-0378">Hydrolase</keyword>
<evidence type="ECO:0000313" key="16">
    <source>
        <dbReference type="EMBL" id="ACM33940.1"/>
    </source>
</evidence>
<evidence type="ECO:0000256" key="1">
    <source>
        <dbReference type="ARBA" id="ARBA00004496"/>
    </source>
</evidence>
<dbReference type="NCBIfam" id="TIGR00580">
    <property type="entry name" value="mfd"/>
    <property type="match status" value="1"/>
</dbReference>
<dbReference type="InterPro" id="IPR003711">
    <property type="entry name" value="CarD-like/TRCF_RID"/>
</dbReference>
<dbReference type="GO" id="GO:0005737">
    <property type="term" value="C:cytoplasm"/>
    <property type="evidence" value="ECO:0007669"/>
    <property type="project" value="UniProtKB-SubCell"/>
</dbReference>
<dbReference type="PROSITE" id="PS51192">
    <property type="entry name" value="HELICASE_ATP_BIND_1"/>
    <property type="match status" value="1"/>
</dbReference>
<dbReference type="Gene3D" id="3.40.50.11140">
    <property type="match status" value="1"/>
</dbReference>
<keyword evidence="17" id="KW-1185">Reference proteome</keyword>
<keyword evidence="4 13" id="KW-0227">DNA damage</keyword>
<dbReference type="InterPro" id="IPR037235">
    <property type="entry name" value="TRCF-like_C_D7"/>
</dbReference>
<comment type="function">
    <text evidence="13">Couples transcription and DNA repair by recognizing RNA polymerase (RNAP) stalled at DNA lesions. Mediates ATP-dependent release of RNAP and its truncated transcript from the DNA, and recruitment of nucleotide excision repair machinery to the damaged site.</text>
</comment>
<dbReference type="InterPro" id="IPR047112">
    <property type="entry name" value="RecG/Mfd"/>
</dbReference>
<dbReference type="InterPro" id="IPR027417">
    <property type="entry name" value="P-loop_NTPase"/>
</dbReference>
<dbReference type="SMART" id="SM01058">
    <property type="entry name" value="CarD_TRCF"/>
    <property type="match status" value="1"/>
</dbReference>
<dbReference type="InterPro" id="IPR005118">
    <property type="entry name" value="TRCF_C"/>
</dbReference>
<proteinExistence type="inferred from homology"/>
<dbReference type="Gene3D" id="3.90.1150.50">
    <property type="entry name" value="Transcription-repair-coupling factor, D7 domain"/>
    <property type="match status" value="1"/>
</dbReference>
<dbReference type="SUPFAM" id="SSF52540">
    <property type="entry name" value="P-loop containing nucleoside triphosphate hydrolases"/>
    <property type="match status" value="4"/>
</dbReference>
<dbReference type="Pfam" id="PF21132">
    <property type="entry name" value="MFD_D3"/>
    <property type="match status" value="1"/>
</dbReference>
<reference evidence="16 17" key="1">
    <citation type="journal article" date="2010" name="J. Bacteriol.">
        <title>Completed genome sequence of the anaerobic iron-oxidizing bacterium Acidovorax ebreus strain TPSY.</title>
        <authorList>
            <person name="Byrne-Bailey K.G."/>
            <person name="Weber K.A."/>
            <person name="Chair A.H."/>
            <person name="Bose S."/>
            <person name="Knox T."/>
            <person name="Spanbauer T.L."/>
            <person name="Chertkov O."/>
            <person name="Coates J.D."/>
        </authorList>
    </citation>
    <scope>NUCLEOTIDE SEQUENCE [LARGE SCALE GENOMIC DNA]</scope>
    <source>
        <strain evidence="16 17">TPSY</strain>
    </source>
</reference>
<dbReference type="Proteomes" id="UP000000450">
    <property type="component" value="Chromosome"/>
</dbReference>
<evidence type="ECO:0000256" key="10">
    <source>
        <dbReference type="ARBA" id="ARBA00061104"/>
    </source>
</evidence>
<dbReference type="GO" id="GO:0003684">
    <property type="term" value="F:damaged DNA binding"/>
    <property type="evidence" value="ECO:0007669"/>
    <property type="project" value="InterPro"/>
</dbReference>
<dbReference type="GO" id="GO:0000716">
    <property type="term" value="P:transcription-coupled nucleotide-excision repair, DNA damage recognition"/>
    <property type="evidence" value="ECO:0007669"/>
    <property type="project" value="UniProtKB-UniRule"/>
</dbReference>
<dbReference type="FunFam" id="3.40.50.300:FF:000546">
    <property type="entry name" value="Transcription-repair-coupling factor"/>
    <property type="match status" value="1"/>
</dbReference>
<dbReference type="InterPro" id="IPR001650">
    <property type="entry name" value="Helicase_C-like"/>
</dbReference>
<keyword evidence="3 13" id="KW-0547">Nucleotide-binding</keyword>
<dbReference type="EC" id="3.6.4.-" evidence="13"/>
<comment type="similarity">
    <text evidence="10 13">In the N-terminal section; belongs to the UvrB family.</text>
</comment>
<dbReference type="EMBL" id="CP001392">
    <property type="protein sequence ID" value="ACM33940.1"/>
    <property type="molecule type" value="Genomic_DNA"/>
</dbReference>
<dbReference type="HAMAP" id="MF_00969">
    <property type="entry name" value="TRCF"/>
    <property type="match status" value="1"/>
</dbReference>
<dbReference type="InterPro" id="IPR041471">
    <property type="entry name" value="UvrB_inter"/>
</dbReference>
<dbReference type="InterPro" id="IPR036101">
    <property type="entry name" value="CarD-like/TRCF_RID_sf"/>
</dbReference>
<evidence type="ECO:0000313" key="17">
    <source>
        <dbReference type="Proteomes" id="UP000000450"/>
    </source>
</evidence>
<evidence type="ECO:0000256" key="6">
    <source>
        <dbReference type="ARBA" id="ARBA00022806"/>
    </source>
</evidence>
<dbReference type="Gene3D" id="3.40.50.11180">
    <property type="match status" value="1"/>
</dbReference>
<organism evidence="16 17">
    <name type="scientific">Acidovorax ebreus (strain TPSY)</name>
    <name type="common">Diaphorobacter sp. (strain TPSY)</name>
    <dbReference type="NCBI Taxonomy" id="535289"/>
    <lineage>
        <taxon>Bacteria</taxon>
        <taxon>Pseudomonadati</taxon>
        <taxon>Pseudomonadota</taxon>
        <taxon>Betaproteobacteria</taxon>
        <taxon>Burkholderiales</taxon>
        <taxon>Comamonadaceae</taxon>
        <taxon>Diaphorobacter</taxon>
    </lineage>
</organism>
<gene>
    <name evidence="13" type="primary">mfd</name>
    <name evidence="16" type="ordered locus">Dtpsy_2504</name>
</gene>
<dbReference type="Pfam" id="PF17757">
    <property type="entry name" value="UvrB_inter"/>
    <property type="match status" value="1"/>
</dbReference>
<evidence type="ECO:0000256" key="9">
    <source>
        <dbReference type="ARBA" id="ARBA00023204"/>
    </source>
</evidence>
<evidence type="ECO:0000256" key="4">
    <source>
        <dbReference type="ARBA" id="ARBA00022763"/>
    </source>
</evidence>
<dbReference type="PROSITE" id="PS51194">
    <property type="entry name" value="HELICASE_CTER"/>
    <property type="match status" value="1"/>
</dbReference>
<dbReference type="InterPro" id="IPR048635">
    <property type="entry name" value="MFD_D3"/>
</dbReference>
<evidence type="ECO:0000256" key="11">
    <source>
        <dbReference type="ARBA" id="ARBA00061399"/>
    </source>
</evidence>
<evidence type="ECO:0000256" key="13">
    <source>
        <dbReference type="HAMAP-Rule" id="MF_00969"/>
    </source>
</evidence>
<evidence type="ECO:0000256" key="3">
    <source>
        <dbReference type="ARBA" id="ARBA00022741"/>
    </source>
</evidence>
<dbReference type="Pfam" id="PF02559">
    <property type="entry name" value="CarD_TRCF_RID"/>
    <property type="match status" value="1"/>
</dbReference>
<dbReference type="GO" id="GO:0006355">
    <property type="term" value="P:regulation of DNA-templated transcription"/>
    <property type="evidence" value="ECO:0007669"/>
    <property type="project" value="UniProtKB-UniRule"/>
</dbReference>
<dbReference type="SUPFAM" id="SSF143517">
    <property type="entry name" value="TRCF domain-like"/>
    <property type="match status" value="1"/>
</dbReference>
<dbReference type="CDD" id="cd17991">
    <property type="entry name" value="DEXHc_TRCF"/>
    <property type="match status" value="1"/>
</dbReference>
<dbReference type="SMART" id="SM00982">
    <property type="entry name" value="TRCF"/>
    <property type="match status" value="1"/>
</dbReference>
<dbReference type="KEGG" id="dia:Dtpsy_2504"/>
<name>A0A9J9UBC5_ACIET</name>
<sequence>MQLPKLSPEKRFTLPRPVGSADALLLARLGEREKAAGRTTAIVTADATDAQRLIDEMAFFAPELRCALFPDWETLPYDSFSPHQDLISERLATLWRIQQRDRDTGADVVLVPATTALYRLAPPSFLAGYTFHFKVKQKLDEAKLRAQLTLAGYQHVSQVVGHGEYAVRGGLIDLFPMGSAVPYRVDLFDDEIDSIRTFDPDSQRSLYPVPEVRLLPGREFPMDDAARAKFRQRWRELLEGDPTRSRIYKDMGNGVATAGIEYYLPLFFDETATVFDYLGNEATVVLHGDLETAFQRFWQDTRDRYRLIQGDPDHPTLPPEALFLGAEQFYAQANQHAQLSLRPGVEDVADNAQFQKLPDLSVVRGAEDPLARLQAHIRATGQTGQRVLLLAESDGRRESLLDFLRASGLNPPAFDSLAEFQGTPEERVGIATAALASGFAWMEEGLDLVTETELFAAGSTTRRRKKQEQASDVEALIKDLSELKVGDPVVHNQHGIGRYRGLIHMDVGNKNPDGSPALQEFLHLEYADKAVLYVPVSQLQLIGRYTGVSADEAPLHKLGSGQWEKAKRKAAEQVRDAAAELLNIYARRAAREGHAFRYSPNDYEQFANDFGFEETADQKAAIHAVVQDMISPRPMDRLVCGDVGFGKTEVALRACFVAVAGGKQVAFLAPTTLLAEQHYRTLSDRFSKWPVKVAEVSRFRSGKEITAAVKGIADGTVDIVVGTHKLLSESTQFKNLGLLIIDEEHRFGVRHKEAMKQFRAEVDVLTLTATPIPRTMGMALEGLRDLSVIATAPQRRLAIKTFVRNEGTGVIREAVLRELKRGGQCYFLHNEVETIENRRQKLEEILPEARIAVAHGQMPERELERVMRDFVAQRYNILLCSTIIETGIDVPTANTIIISRADKFGLAQLHQLRGRVGRSHHQAYAYLMVPDIDGLTKQAQQRLDAIQQMEELGSGFYLAMHDLEIRGAGEVLGESQSGNMMEIGFQLYNEMLAEAVKQLKAGKEPDLLAPMQAATDINLHAPALLPDDYCGDVHLRLSFYKKLATAKTGDQIDGLLEEIVDRFGKLPPQAQTLIDVHRLRVLSAPYGVVKVDAAPGVITITFKPQPPVDPMAIIHLIQKNKHIKLAGNEKLRIERELPDPAARAQMVRDVLRSLGQPLAEVQAAVPA</sequence>
<feature type="domain" description="Helicase C-terminal" evidence="15">
    <location>
        <begin position="810"/>
        <end position="964"/>
    </location>
</feature>
<dbReference type="Gene3D" id="3.30.2060.10">
    <property type="entry name" value="Penicillin-binding protein 1b domain"/>
    <property type="match status" value="1"/>
</dbReference>
<dbReference type="SMART" id="SM00490">
    <property type="entry name" value="HELICc"/>
    <property type="match status" value="1"/>
</dbReference>
<dbReference type="Gene3D" id="3.40.50.300">
    <property type="entry name" value="P-loop containing nucleotide triphosphate hydrolases"/>
    <property type="match status" value="2"/>
</dbReference>
<evidence type="ECO:0000256" key="8">
    <source>
        <dbReference type="ARBA" id="ARBA00023125"/>
    </source>
</evidence>
<accession>A0A9J9UBC5</accession>
<dbReference type="AlphaFoldDB" id="A0A9J9UBC5"/>
<feature type="domain" description="Helicase ATP-binding" evidence="14">
    <location>
        <begin position="628"/>
        <end position="789"/>
    </location>
</feature>
<evidence type="ECO:0000259" key="14">
    <source>
        <dbReference type="PROSITE" id="PS51192"/>
    </source>
</evidence>
<comment type="subcellular location">
    <subcellularLocation>
        <location evidence="1 13">Cytoplasm</location>
    </subcellularLocation>
</comment>
<keyword evidence="7 13" id="KW-0067">ATP-binding</keyword>
<dbReference type="Pfam" id="PF00271">
    <property type="entry name" value="Helicase_C"/>
    <property type="match status" value="1"/>
</dbReference>
<dbReference type="Pfam" id="PF00270">
    <property type="entry name" value="DEAD"/>
    <property type="match status" value="1"/>
</dbReference>
<dbReference type="Gene3D" id="2.40.10.170">
    <property type="match status" value="1"/>
</dbReference>
<dbReference type="InterPro" id="IPR014001">
    <property type="entry name" value="Helicase_ATP-bd"/>
</dbReference>
<dbReference type="GO" id="GO:0016787">
    <property type="term" value="F:hydrolase activity"/>
    <property type="evidence" value="ECO:0007669"/>
    <property type="project" value="UniProtKB-KW"/>
</dbReference>
<dbReference type="Pfam" id="PF03461">
    <property type="entry name" value="TRCF"/>
    <property type="match status" value="1"/>
</dbReference>
<comment type="similarity">
    <text evidence="11 13">In the C-terminal section; belongs to the helicase family. RecG subfamily.</text>
</comment>
<dbReference type="InterPro" id="IPR004576">
    <property type="entry name" value="Mfd"/>
</dbReference>
<evidence type="ECO:0000256" key="7">
    <source>
        <dbReference type="ARBA" id="ARBA00022840"/>
    </source>
</evidence>
<dbReference type="GO" id="GO:0005524">
    <property type="term" value="F:ATP binding"/>
    <property type="evidence" value="ECO:0007669"/>
    <property type="project" value="UniProtKB-UniRule"/>
</dbReference>
<keyword evidence="6" id="KW-0347">Helicase</keyword>
<evidence type="ECO:0000256" key="12">
    <source>
        <dbReference type="ARBA" id="ARBA00070128"/>
    </source>
</evidence>
<keyword evidence="8 13" id="KW-0238">DNA-binding</keyword>
<dbReference type="InterPro" id="IPR011545">
    <property type="entry name" value="DEAD/DEAH_box_helicase_dom"/>
</dbReference>
<keyword evidence="2 13" id="KW-0963">Cytoplasm</keyword>
<dbReference type="SUPFAM" id="SSF141259">
    <property type="entry name" value="CarD-like"/>
    <property type="match status" value="1"/>
</dbReference>
<dbReference type="GO" id="GO:0003678">
    <property type="term" value="F:DNA helicase activity"/>
    <property type="evidence" value="ECO:0007669"/>
    <property type="project" value="TreeGrafter"/>
</dbReference>
<evidence type="ECO:0000256" key="2">
    <source>
        <dbReference type="ARBA" id="ARBA00022490"/>
    </source>
</evidence>
<dbReference type="PANTHER" id="PTHR47964">
    <property type="entry name" value="ATP-DEPENDENT DNA HELICASE HOMOLOG RECG, CHLOROPLASTIC"/>
    <property type="match status" value="1"/>
</dbReference>
<dbReference type="SMART" id="SM00487">
    <property type="entry name" value="DEXDc"/>
    <property type="match status" value="1"/>
</dbReference>
<evidence type="ECO:0000259" key="15">
    <source>
        <dbReference type="PROSITE" id="PS51194"/>
    </source>
</evidence>
<keyword evidence="9 13" id="KW-0234">DNA repair</keyword>
<dbReference type="RefSeq" id="WP_015913879.1">
    <property type="nucleotide sequence ID" value="NC_011992.1"/>
</dbReference>
<dbReference type="PANTHER" id="PTHR47964:SF1">
    <property type="entry name" value="ATP-DEPENDENT DNA HELICASE HOMOLOG RECG, CHLOROPLASTIC"/>
    <property type="match status" value="1"/>
</dbReference>
<protein>
    <recommendedName>
        <fullName evidence="12 13">Transcription-repair-coupling factor</fullName>
        <shortName evidence="13">TRCF</shortName>
        <ecNumber evidence="13">3.6.4.-</ecNumber>
    </recommendedName>
</protein>
<evidence type="ECO:0000256" key="5">
    <source>
        <dbReference type="ARBA" id="ARBA00022801"/>
    </source>
</evidence>
<dbReference type="FunFam" id="3.40.50.300:FF:000300">
    <property type="entry name" value="Transcription-repair-coupling factor"/>
    <property type="match status" value="1"/>
</dbReference>